<evidence type="ECO:0000256" key="5">
    <source>
        <dbReference type="SAM" id="MobiDB-lite"/>
    </source>
</evidence>
<dbReference type="GO" id="GO:0003723">
    <property type="term" value="F:RNA binding"/>
    <property type="evidence" value="ECO:0007669"/>
    <property type="project" value="InterPro"/>
</dbReference>
<evidence type="ECO:0000256" key="2">
    <source>
        <dbReference type="ARBA" id="ARBA00022692"/>
    </source>
</evidence>
<dbReference type="InterPro" id="IPR020103">
    <property type="entry name" value="PsdUridine_synth_cat_dom_sf"/>
</dbReference>
<dbReference type="PANTHER" id="PTHR23291">
    <property type="entry name" value="BAX INHIBITOR-RELATED"/>
    <property type="match status" value="1"/>
</dbReference>
<evidence type="ECO:0000256" key="3">
    <source>
        <dbReference type="ARBA" id="ARBA00022989"/>
    </source>
</evidence>
<dbReference type="GO" id="GO:0016020">
    <property type="term" value="C:membrane"/>
    <property type="evidence" value="ECO:0007669"/>
    <property type="project" value="UniProtKB-SubCell"/>
</dbReference>
<dbReference type="GO" id="GO:0005794">
    <property type="term" value="C:Golgi apparatus"/>
    <property type="evidence" value="ECO:0007669"/>
    <property type="project" value="TreeGrafter"/>
</dbReference>
<gene>
    <name evidence="7" type="ORF">CAUJ_LOCUS12036</name>
</gene>
<dbReference type="Proteomes" id="UP000835052">
    <property type="component" value="Unassembled WGS sequence"/>
</dbReference>
<evidence type="ECO:0000256" key="1">
    <source>
        <dbReference type="ARBA" id="ARBA00004141"/>
    </source>
</evidence>
<dbReference type="PANTHER" id="PTHR23291:SF127">
    <property type="entry name" value="PROTEIN LIFEGUARD 1-LIKE"/>
    <property type="match status" value="1"/>
</dbReference>
<evidence type="ECO:0000256" key="4">
    <source>
        <dbReference type="ARBA" id="ARBA00023136"/>
    </source>
</evidence>
<feature type="transmembrane region" description="Helical" evidence="6">
    <location>
        <begin position="849"/>
        <end position="874"/>
    </location>
</feature>
<dbReference type="Gene3D" id="3.30.2350.10">
    <property type="entry name" value="Pseudouridine synthase"/>
    <property type="match status" value="1"/>
</dbReference>
<dbReference type="GO" id="GO:0005783">
    <property type="term" value="C:endoplasmic reticulum"/>
    <property type="evidence" value="ECO:0007669"/>
    <property type="project" value="TreeGrafter"/>
</dbReference>
<feature type="compositionally biased region" description="Low complexity" evidence="5">
    <location>
        <begin position="649"/>
        <end position="673"/>
    </location>
</feature>
<proteinExistence type="predicted"/>
<dbReference type="CDD" id="cd10428">
    <property type="entry name" value="LFG_like"/>
    <property type="match status" value="1"/>
</dbReference>
<comment type="caution">
    <text evidence="7">The sequence shown here is derived from an EMBL/GenBank/DDBJ whole genome shotgun (WGS) entry which is preliminary data.</text>
</comment>
<dbReference type="SUPFAM" id="SSF55120">
    <property type="entry name" value="Pseudouridine synthase"/>
    <property type="match status" value="1"/>
</dbReference>
<organism evidence="7 8">
    <name type="scientific">Caenorhabditis auriculariae</name>
    <dbReference type="NCBI Taxonomy" id="2777116"/>
    <lineage>
        <taxon>Eukaryota</taxon>
        <taxon>Metazoa</taxon>
        <taxon>Ecdysozoa</taxon>
        <taxon>Nematoda</taxon>
        <taxon>Chromadorea</taxon>
        <taxon>Rhabditida</taxon>
        <taxon>Rhabditina</taxon>
        <taxon>Rhabditomorpha</taxon>
        <taxon>Rhabditoidea</taxon>
        <taxon>Rhabditidae</taxon>
        <taxon>Peloderinae</taxon>
        <taxon>Caenorhabditis</taxon>
    </lineage>
</organism>
<keyword evidence="8" id="KW-1185">Reference proteome</keyword>
<feature type="transmembrane region" description="Helical" evidence="6">
    <location>
        <begin position="880"/>
        <end position="902"/>
    </location>
</feature>
<dbReference type="Gene3D" id="1.10.150.360">
    <property type="match status" value="1"/>
</dbReference>
<feature type="transmembrane region" description="Helical" evidence="6">
    <location>
        <begin position="914"/>
        <end position="935"/>
    </location>
</feature>
<dbReference type="Pfam" id="PF09232">
    <property type="entry name" value="Caenor_Her-1"/>
    <property type="match status" value="1"/>
</dbReference>
<dbReference type="GO" id="GO:2001234">
    <property type="term" value="P:negative regulation of apoptotic signaling pathway"/>
    <property type="evidence" value="ECO:0007669"/>
    <property type="project" value="TreeGrafter"/>
</dbReference>
<feature type="region of interest" description="Disordered" evidence="5">
    <location>
        <begin position="627"/>
        <end position="705"/>
    </location>
</feature>
<dbReference type="InterPro" id="IPR015313">
    <property type="entry name" value="Her-1"/>
</dbReference>
<dbReference type="GO" id="GO:0001522">
    <property type="term" value="P:pseudouridine synthesis"/>
    <property type="evidence" value="ECO:0007669"/>
    <property type="project" value="InterPro"/>
</dbReference>
<evidence type="ECO:0000313" key="8">
    <source>
        <dbReference type="Proteomes" id="UP000835052"/>
    </source>
</evidence>
<feature type="compositionally biased region" description="Polar residues" evidence="5">
    <location>
        <begin position="635"/>
        <end position="648"/>
    </location>
</feature>
<dbReference type="InterPro" id="IPR043108">
    <property type="entry name" value="Her-1_C"/>
</dbReference>
<accession>A0A8S1HM09</accession>
<dbReference type="InterPro" id="IPR006214">
    <property type="entry name" value="Bax_inhibitor_1-related"/>
</dbReference>
<evidence type="ECO:0000256" key="6">
    <source>
        <dbReference type="SAM" id="Phobius"/>
    </source>
</evidence>
<keyword evidence="2 6" id="KW-0812">Transmembrane</keyword>
<dbReference type="OrthoDB" id="428658at2759"/>
<name>A0A8S1HM09_9PELO</name>
<dbReference type="GO" id="GO:0009982">
    <property type="term" value="F:pseudouridine synthase activity"/>
    <property type="evidence" value="ECO:0007669"/>
    <property type="project" value="InterPro"/>
</dbReference>
<dbReference type="SUPFAM" id="SSF110014">
    <property type="entry name" value="Her-1"/>
    <property type="match status" value="1"/>
</dbReference>
<feature type="transmembrane region" description="Helical" evidence="6">
    <location>
        <begin position="818"/>
        <end position="837"/>
    </location>
</feature>
<dbReference type="EMBL" id="CAJGYM010000066">
    <property type="protein sequence ID" value="CAD6196121.1"/>
    <property type="molecule type" value="Genomic_DNA"/>
</dbReference>
<sequence>MLSKNKRVIRIVTRSAIRQFNSKHLSSDVLIKRALNPQSFSYVEQLAKFLKQNVTIHEPGRFVVVPKPFGVSCMGYAQEEGGIFQNSVHDEEKVEANTERIKQKEQKKSDSSRSITLEECLNELRRSFKEPNLTFCTGLKRYVSGPIVLPCNIKDFENLKKSVKTATASERDPFMHRVLAITVGRPPVEEGIINGFATFQDVGAHKEYVFKEAKASRRAKSGKFAVEGKMEYRVLAHNKGCSLVELGVQKFARHLPRLMLSALGAPILGDGIYWRRMLRIDEKPVMVAPKTLKTVKKREIWIPKDLENTLAIKREDVFSSVPMFIHVYSTVYPRFGSGSSEDVLVASAPPPPHFLAMVQLLGMGKDYEKFAKNQDDAEETKELSGETQAFALGCMNDGRARVFAGWVVHSAINNASAYEGGVFRSTCVGPFDSPVGHNSLMAFHTTLLQLFFVTVVSSLEITRYDIKNISATCCPQNVECCEQVINFKQPLKCLSNSNEEEHIKTYECIQTALYGVESLKTASIQDLPCCQVYKNDENDENNICLNTCASAIKSPSLRDKMARVKNCSIVNPLFSCFERCQVRRRAGRPTTDKLFTRFCDLKLLMKPKSLSALPLVSRVPFSFKMQSTHGDERQQLNAHGQTSNNGMSYQQPGYNPQYQNPYNQNAYGQNMAGAPPPPPGWNQNNQSQSFVPPPMPNMMHSSHDAETGDAGKYSFQFNDRSIRMAFIRKVFMLVFVMLAVVACMTAIPMLNPDAKLYLRRNIGLYWASYITFFVVYLVLMCCESVRRSFPINLIMTAVFTLAVGYMTMMITAQYNVQSVLLALIICTFCCGGIIIFASQSKYDLTKMMGIMFILSMCLMAFGLVAAISTIWLRIPFIHSIYALCAAVLFMGYLAIDIQMLMGGRKFEISPEDHIFAAIQIFIDIIYIFWMILSLLGSSNN</sequence>
<evidence type="ECO:0000313" key="7">
    <source>
        <dbReference type="EMBL" id="CAD6196121.1"/>
    </source>
</evidence>
<reference evidence="7" key="1">
    <citation type="submission" date="2020-10" db="EMBL/GenBank/DDBJ databases">
        <authorList>
            <person name="Kikuchi T."/>
        </authorList>
    </citation>
    <scope>NUCLEOTIDE SEQUENCE</scope>
    <source>
        <strain evidence="7">NKZ352</strain>
    </source>
</reference>
<keyword evidence="4 6" id="KW-0472">Membrane</keyword>
<dbReference type="InterPro" id="IPR036341">
    <property type="entry name" value="Her-1_sf"/>
</dbReference>
<feature type="compositionally biased region" description="Polar residues" evidence="5">
    <location>
        <begin position="681"/>
        <end position="690"/>
    </location>
</feature>
<feature type="transmembrane region" description="Helical" evidence="6">
    <location>
        <begin position="730"/>
        <end position="750"/>
    </location>
</feature>
<protein>
    <submittedName>
        <fullName evidence="7">Uncharacterized protein</fullName>
    </submittedName>
</protein>
<keyword evidence="3 6" id="KW-1133">Transmembrane helix</keyword>
<dbReference type="Gene3D" id="1.10.150.370">
    <property type="entry name" value="Caenorhabditis elegans Her-1, C-terminal domain"/>
    <property type="match status" value="1"/>
</dbReference>
<comment type="subcellular location">
    <subcellularLocation>
        <location evidence="1">Membrane</location>
        <topology evidence="1">Multi-pass membrane protein</topology>
    </subcellularLocation>
</comment>
<feature type="transmembrane region" description="Helical" evidence="6">
    <location>
        <begin position="762"/>
        <end position="779"/>
    </location>
</feature>
<feature type="transmembrane region" description="Helical" evidence="6">
    <location>
        <begin position="791"/>
        <end position="812"/>
    </location>
</feature>
<dbReference type="Pfam" id="PF01027">
    <property type="entry name" value="Bax1-I"/>
    <property type="match status" value="1"/>
</dbReference>
<dbReference type="AlphaFoldDB" id="A0A8S1HM09"/>